<proteinExistence type="predicted"/>
<feature type="non-terminal residue" evidence="1">
    <location>
        <position position="1"/>
    </location>
</feature>
<organism evidence="1">
    <name type="scientific">marine metagenome</name>
    <dbReference type="NCBI Taxonomy" id="408172"/>
    <lineage>
        <taxon>unclassified sequences</taxon>
        <taxon>metagenomes</taxon>
        <taxon>ecological metagenomes</taxon>
    </lineage>
</organism>
<name>A0A382Z8F1_9ZZZZ</name>
<evidence type="ECO:0000313" key="1">
    <source>
        <dbReference type="EMBL" id="SVD91771.1"/>
    </source>
</evidence>
<sequence>GFRIDWPVLAVATLPDRVLRILHCRGQEMTGYAKFLIGLELDGDGLELVDPRLEFYEGVLIKMLPEDKVPLDINLIFLLGGQVEDGGGVTGSHY</sequence>
<reference evidence="1" key="1">
    <citation type="submission" date="2018-05" db="EMBL/GenBank/DDBJ databases">
        <authorList>
            <person name="Lanie J.A."/>
            <person name="Ng W.-L."/>
            <person name="Kazmierczak K.M."/>
            <person name="Andrzejewski T.M."/>
            <person name="Davidsen T.M."/>
            <person name="Wayne K.J."/>
            <person name="Tettelin H."/>
            <person name="Glass J.I."/>
            <person name="Rusch D."/>
            <person name="Podicherti R."/>
            <person name="Tsui H.-C.T."/>
            <person name="Winkler M.E."/>
        </authorList>
    </citation>
    <scope>NUCLEOTIDE SEQUENCE</scope>
</reference>
<accession>A0A382Z8F1</accession>
<dbReference type="AlphaFoldDB" id="A0A382Z8F1"/>
<gene>
    <name evidence="1" type="ORF">METZ01_LOCUS444625</name>
</gene>
<protein>
    <submittedName>
        <fullName evidence="1">Uncharacterized protein</fullName>
    </submittedName>
</protein>
<dbReference type="EMBL" id="UINC01181858">
    <property type="protein sequence ID" value="SVD91771.1"/>
    <property type="molecule type" value="Genomic_DNA"/>
</dbReference>